<dbReference type="STRING" id="49186.SAMN05421647_10353"/>
<dbReference type="Pfam" id="PF11168">
    <property type="entry name" value="DUF2955"/>
    <property type="match status" value="1"/>
</dbReference>
<dbReference type="EMBL" id="FTMN01000003">
    <property type="protein sequence ID" value="SIQ22636.1"/>
    <property type="molecule type" value="Genomic_DNA"/>
</dbReference>
<feature type="transmembrane region" description="Helical" evidence="5">
    <location>
        <begin position="260"/>
        <end position="276"/>
    </location>
</feature>
<feature type="transmembrane region" description="Helical" evidence="5">
    <location>
        <begin position="93"/>
        <end position="109"/>
    </location>
</feature>
<evidence type="ECO:0000256" key="3">
    <source>
        <dbReference type="ARBA" id="ARBA00022989"/>
    </source>
</evidence>
<evidence type="ECO:0000256" key="5">
    <source>
        <dbReference type="SAM" id="Phobius"/>
    </source>
</evidence>
<dbReference type="eggNOG" id="ENOG502Z7UT">
    <property type="taxonomic scope" value="Bacteria"/>
</dbReference>
<comment type="subcellular location">
    <subcellularLocation>
        <location evidence="1">Membrane</location>
        <topology evidence="1">Multi-pass membrane protein</topology>
    </subcellularLocation>
</comment>
<organism evidence="7 8">
    <name type="scientific">Marinobacterium stanieri</name>
    <dbReference type="NCBI Taxonomy" id="49186"/>
    <lineage>
        <taxon>Bacteria</taxon>
        <taxon>Pseudomonadati</taxon>
        <taxon>Pseudomonadota</taxon>
        <taxon>Gammaproteobacteria</taxon>
        <taxon>Oceanospirillales</taxon>
        <taxon>Oceanospirillaceae</taxon>
        <taxon>Marinobacterium</taxon>
    </lineage>
</organism>
<accession>A0A1N6R206</accession>
<proteinExistence type="predicted"/>
<feature type="transmembrane region" description="Helical" evidence="5">
    <location>
        <begin position="70"/>
        <end position="87"/>
    </location>
</feature>
<feature type="transmembrane region" description="Helical" evidence="5">
    <location>
        <begin position="186"/>
        <end position="205"/>
    </location>
</feature>
<dbReference type="PIRSF" id="PIRSF029594">
    <property type="entry name" value="UCP029594"/>
    <property type="match status" value="1"/>
</dbReference>
<dbReference type="InterPro" id="IPR049453">
    <property type="entry name" value="Memb_transporter_dom"/>
</dbReference>
<evidence type="ECO:0000256" key="4">
    <source>
        <dbReference type="ARBA" id="ARBA00023136"/>
    </source>
</evidence>
<keyword evidence="4 5" id="KW-0472">Membrane</keyword>
<dbReference type="RefSeq" id="WP_083702978.1">
    <property type="nucleotide sequence ID" value="NZ_FTMN01000003.1"/>
</dbReference>
<evidence type="ECO:0000313" key="7">
    <source>
        <dbReference type="EMBL" id="SIQ22636.1"/>
    </source>
</evidence>
<feature type="transmembrane region" description="Helical" evidence="5">
    <location>
        <begin position="283"/>
        <end position="303"/>
    </location>
</feature>
<dbReference type="Pfam" id="PF13515">
    <property type="entry name" value="FUSC_2"/>
    <property type="match status" value="1"/>
</dbReference>
<dbReference type="InterPro" id="IPR016926">
    <property type="entry name" value="UCP029594"/>
</dbReference>
<evidence type="ECO:0000256" key="2">
    <source>
        <dbReference type="ARBA" id="ARBA00022692"/>
    </source>
</evidence>
<evidence type="ECO:0000259" key="6">
    <source>
        <dbReference type="Pfam" id="PF13515"/>
    </source>
</evidence>
<evidence type="ECO:0000256" key="1">
    <source>
        <dbReference type="ARBA" id="ARBA00004141"/>
    </source>
</evidence>
<keyword evidence="3 5" id="KW-1133">Transmembrane helix</keyword>
<evidence type="ECO:0000313" key="8">
    <source>
        <dbReference type="Proteomes" id="UP000186895"/>
    </source>
</evidence>
<feature type="transmembrane region" description="Helical" evidence="5">
    <location>
        <begin position="42"/>
        <end position="63"/>
    </location>
</feature>
<keyword evidence="8" id="KW-1185">Reference proteome</keyword>
<feature type="domain" description="Integral membrane bound transporter" evidence="6">
    <location>
        <begin position="198"/>
        <end position="331"/>
    </location>
</feature>
<name>A0A1N6R206_9GAMM</name>
<sequence>MSRFLPMVVVRKPEMSPNDLRQCLRAALGGTLGFLVCKMMGWSYGAFFTVSPILLLGMVPVFNAHIVRQYLASTLLVVGCVMVLQGMLGDKPIPMTLVVIALFAGLFRAMSGGVNLLFGAMGVVNLSMLLHFASYPQAHVSDLMGAFVMAVVTTLLICALMHQLLPDPEPRQPRQMPVKPASNVRHEVILATTVATLSFLVFQVLDLQDSLSAQISSILVVFPLSWKGAGPAGWNRALGTLLGCAVGLLVQFVLMNHFDILLLVAFGLWISLLLFARCHMLEGGLPGVGFAGLTTMAILFGQYLTPAQDLFFNDLHRITSLSVAVMLSLMVIFLMDRLLNRFESTRLQPVS</sequence>
<feature type="transmembrane region" description="Helical" evidence="5">
    <location>
        <begin position="116"/>
        <end position="134"/>
    </location>
</feature>
<protein>
    <submittedName>
        <fullName evidence="7">Fusaric acid resistance protein-like</fullName>
    </submittedName>
</protein>
<dbReference type="GO" id="GO:0016020">
    <property type="term" value="C:membrane"/>
    <property type="evidence" value="ECO:0007669"/>
    <property type="project" value="UniProtKB-SubCell"/>
</dbReference>
<dbReference type="InterPro" id="IPR022604">
    <property type="entry name" value="DUF2955"/>
</dbReference>
<dbReference type="Proteomes" id="UP000186895">
    <property type="component" value="Unassembled WGS sequence"/>
</dbReference>
<reference evidence="7 8" key="1">
    <citation type="submission" date="2017-01" db="EMBL/GenBank/DDBJ databases">
        <authorList>
            <person name="Mah S.A."/>
            <person name="Swanson W.J."/>
            <person name="Moy G.W."/>
            <person name="Vacquier V.D."/>
        </authorList>
    </citation>
    <scope>NUCLEOTIDE SEQUENCE [LARGE SCALE GENOMIC DNA]</scope>
    <source>
        <strain evidence="7 8">DSM 7027</strain>
    </source>
</reference>
<dbReference type="AlphaFoldDB" id="A0A1N6R206"/>
<gene>
    <name evidence="7" type="ORF">SAMN05421647_10353</name>
</gene>
<feature type="transmembrane region" description="Helical" evidence="5">
    <location>
        <begin position="315"/>
        <end position="335"/>
    </location>
</feature>
<feature type="transmembrane region" description="Helical" evidence="5">
    <location>
        <begin position="146"/>
        <end position="165"/>
    </location>
</feature>
<keyword evidence="2 5" id="KW-0812">Transmembrane</keyword>